<feature type="compositionally biased region" description="Polar residues" evidence="1">
    <location>
        <begin position="61"/>
        <end position="73"/>
    </location>
</feature>
<dbReference type="Proteomes" id="UP000298663">
    <property type="component" value="Chromosome X"/>
</dbReference>
<reference evidence="2 3" key="2">
    <citation type="journal article" date="2019" name="G3 (Bethesda)">
        <title>Hybrid Assembly of the Genome of the Entomopathogenic Nematode Steinernema carpocapsae Identifies the X-Chromosome.</title>
        <authorList>
            <person name="Serra L."/>
            <person name="Macchietto M."/>
            <person name="Macias-Munoz A."/>
            <person name="McGill C.J."/>
            <person name="Rodriguez I.M."/>
            <person name="Rodriguez B."/>
            <person name="Murad R."/>
            <person name="Mortazavi A."/>
        </authorList>
    </citation>
    <scope>NUCLEOTIDE SEQUENCE [LARGE SCALE GENOMIC DNA]</scope>
    <source>
        <strain evidence="2 3">ALL</strain>
    </source>
</reference>
<dbReference type="AlphaFoldDB" id="A0A4V6I856"/>
<protein>
    <submittedName>
        <fullName evidence="2">Uncharacterized protein</fullName>
    </submittedName>
</protein>
<reference evidence="2 3" key="1">
    <citation type="journal article" date="2015" name="Genome Biol.">
        <title>Comparative genomics of Steinernema reveals deeply conserved gene regulatory networks.</title>
        <authorList>
            <person name="Dillman A.R."/>
            <person name="Macchietto M."/>
            <person name="Porter C.F."/>
            <person name="Rogers A."/>
            <person name="Williams B."/>
            <person name="Antoshechkin I."/>
            <person name="Lee M.M."/>
            <person name="Goodwin Z."/>
            <person name="Lu X."/>
            <person name="Lewis E.E."/>
            <person name="Goodrich-Blair H."/>
            <person name="Stock S.P."/>
            <person name="Adams B.J."/>
            <person name="Sternberg P.W."/>
            <person name="Mortazavi A."/>
        </authorList>
    </citation>
    <scope>NUCLEOTIDE SEQUENCE [LARGE SCALE GENOMIC DNA]</scope>
    <source>
        <strain evidence="2 3">ALL</strain>
    </source>
</reference>
<feature type="compositionally biased region" description="Basic and acidic residues" evidence="1">
    <location>
        <begin position="16"/>
        <end position="31"/>
    </location>
</feature>
<evidence type="ECO:0000256" key="1">
    <source>
        <dbReference type="SAM" id="MobiDB-lite"/>
    </source>
</evidence>
<dbReference type="EMBL" id="AZBU02000001">
    <property type="protein sequence ID" value="TMS36763.1"/>
    <property type="molecule type" value="Genomic_DNA"/>
</dbReference>
<evidence type="ECO:0000313" key="2">
    <source>
        <dbReference type="EMBL" id="TMS36763.1"/>
    </source>
</evidence>
<sequence>MPGHNTMPSESPTNEKTSEEPQRPVEEKKAQPEPAETLKPTENHVPQLNPTSIPLDKDSSTEVAKSGRQTSTSQNLYDWLSDRNEWNIRQGEDILFRPRIYQ</sequence>
<gene>
    <name evidence="2" type="ORF">L596_003851</name>
</gene>
<dbReference type="EMBL" id="CM016762">
    <property type="protein sequence ID" value="TMS36763.1"/>
    <property type="molecule type" value="Genomic_DNA"/>
</dbReference>
<feature type="compositionally biased region" description="Polar residues" evidence="1">
    <location>
        <begin position="1"/>
        <end position="15"/>
    </location>
</feature>
<proteinExistence type="predicted"/>
<comment type="caution">
    <text evidence="2">The sequence shown here is derived from an EMBL/GenBank/DDBJ whole genome shotgun (WGS) entry which is preliminary data.</text>
</comment>
<organism evidence="2 3">
    <name type="scientific">Steinernema carpocapsae</name>
    <name type="common">Entomopathogenic nematode</name>
    <dbReference type="NCBI Taxonomy" id="34508"/>
    <lineage>
        <taxon>Eukaryota</taxon>
        <taxon>Metazoa</taxon>
        <taxon>Ecdysozoa</taxon>
        <taxon>Nematoda</taxon>
        <taxon>Chromadorea</taxon>
        <taxon>Rhabditida</taxon>
        <taxon>Tylenchina</taxon>
        <taxon>Panagrolaimomorpha</taxon>
        <taxon>Strongyloidoidea</taxon>
        <taxon>Steinernematidae</taxon>
        <taxon>Steinernema</taxon>
    </lineage>
</organism>
<accession>A0A4V6I856</accession>
<feature type="region of interest" description="Disordered" evidence="1">
    <location>
        <begin position="1"/>
        <end position="73"/>
    </location>
</feature>
<evidence type="ECO:0000313" key="3">
    <source>
        <dbReference type="Proteomes" id="UP000298663"/>
    </source>
</evidence>
<name>A0A4V6I856_STECR</name>
<keyword evidence="3" id="KW-1185">Reference proteome</keyword>